<dbReference type="InterPro" id="IPR006016">
    <property type="entry name" value="UspA"/>
</dbReference>
<dbReference type="Gene3D" id="3.40.50.620">
    <property type="entry name" value="HUPs"/>
    <property type="match status" value="1"/>
</dbReference>
<dbReference type="PANTHER" id="PTHR46268:SF6">
    <property type="entry name" value="UNIVERSAL STRESS PROTEIN UP12"/>
    <property type="match status" value="1"/>
</dbReference>
<evidence type="ECO:0000259" key="2">
    <source>
        <dbReference type="Pfam" id="PF00582"/>
    </source>
</evidence>
<organism evidence="3 4">
    <name type="scientific">Roseovarius litorisediminis</name>
    <dbReference type="NCBI Taxonomy" id="1312363"/>
    <lineage>
        <taxon>Bacteria</taxon>
        <taxon>Pseudomonadati</taxon>
        <taxon>Pseudomonadota</taxon>
        <taxon>Alphaproteobacteria</taxon>
        <taxon>Rhodobacterales</taxon>
        <taxon>Roseobacteraceae</taxon>
        <taxon>Roseovarius</taxon>
    </lineage>
</organism>
<name>A0A1Y5TC31_9RHOB</name>
<proteinExistence type="inferred from homology"/>
<dbReference type="Pfam" id="PF00582">
    <property type="entry name" value="Usp"/>
    <property type="match status" value="1"/>
</dbReference>
<dbReference type="InterPro" id="IPR014729">
    <property type="entry name" value="Rossmann-like_a/b/a_fold"/>
</dbReference>
<dbReference type="RefSeq" id="WP_176228669.1">
    <property type="nucleotide sequence ID" value="NZ_FWFL01000009.1"/>
</dbReference>
<dbReference type="Proteomes" id="UP000193827">
    <property type="component" value="Unassembled WGS sequence"/>
</dbReference>
<sequence length="174" mass="18587">MKHILVATDGSDASSRAVEQAAELAAKFDVPLTVGHVLHFERPANELARMAEVEHMVRHATQASGVNFPNVPDTMLGLFKDTAPGDNTVRLITVIGEEIVKRAVDRAKELGVKTTKTMISQGDTADAILDMIDETGTDMCVVGHRGLGRVKTMLLGSVALKVVQQAGCSVLSVR</sequence>
<reference evidence="3 4" key="1">
    <citation type="submission" date="2017-03" db="EMBL/GenBank/DDBJ databases">
        <authorList>
            <person name="Afonso C.L."/>
            <person name="Miller P.J."/>
            <person name="Scott M.A."/>
            <person name="Spackman E."/>
            <person name="Goraichik I."/>
            <person name="Dimitrov K.M."/>
            <person name="Suarez D.L."/>
            <person name="Swayne D.E."/>
        </authorList>
    </citation>
    <scope>NUCLEOTIDE SEQUENCE [LARGE SCALE GENOMIC DNA]</scope>
    <source>
        <strain evidence="3 4">CECT 8287</strain>
    </source>
</reference>
<dbReference type="InterPro" id="IPR006015">
    <property type="entry name" value="Universal_stress_UspA"/>
</dbReference>
<evidence type="ECO:0000313" key="4">
    <source>
        <dbReference type="Proteomes" id="UP000193827"/>
    </source>
</evidence>
<evidence type="ECO:0000256" key="1">
    <source>
        <dbReference type="ARBA" id="ARBA00008791"/>
    </source>
</evidence>
<gene>
    <name evidence="3" type="ORF">PEL8287_03141</name>
</gene>
<keyword evidence="4" id="KW-1185">Reference proteome</keyword>
<dbReference type="PRINTS" id="PR01438">
    <property type="entry name" value="UNVRSLSTRESS"/>
</dbReference>
<dbReference type="EMBL" id="FWFL01000009">
    <property type="protein sequence ID" value="SLN58574.1"/>
    <property type="molecule type" value="Genomic_DNA"/>
</dbReference>
<dbReference type="AlphaFoldDB" id="A0A1Y5TC31"/>
<accession>A0A1Y5TC31</accession>
<comment type="similarity">
    <text evidence="1">Belongs to the universal stress protein A family.</text>
</comment>
<dbReference type="CDD" id="cd00293">
    <property type="entry name" value="USP-like"/>
    <property type="match status" value="1"/>
</dbReference>
<evidence type="ECO:0000313" key="3">
    <source>
        <dbReference type="EMBL" id="SLN58574.1"/>
    </source>
</evidence>
<dbReference type="SUPFAM" id="SSF52402">
    <property type="entry name" value="Adenine nucleotide alpha hydrolases-like"/>
    <property type="match status" value="1"/>
</dbReference>
<dbReference type="PANTHER" id="PTHR46268">
    <property type="entry name" value="STRESS RESPONSE PROTEIN NHAX"/>
    <property type="match status" value="1"/>
</dbReference>
<protein>
    <submittedName>
        <fullName evidence="3">Universal stress protein/MT1672</fullName>
    </submittedName>
</protein>
<feature type="domain" description="UspA" evidence="2">
    <location>
        <begin position="1"/>
        <end position="174"/>
    </location>
</feature>